<protein>
    <submittedName>
        <fullName evidence="2">Uncharacterized protein</fullName>
    </submittedName>
</protein>
<dbReference type="AlphaFoldDB" id="A0A8H3TTV1"/>
<proteinExistence type="predicted"/>
<evidence type="ECO:0000313" key="2">
    <source>
        <dbReference type="EMBL" id="GHJ87067.1"/>
    </source>
</evidence>
<feature type="region of interest" description="Disordered" evidence="1">
    <location>
        <begin position="1"/>
        <end position="75"/>
    </location>
</feature>
<organism evidence="2 3">
    <name type="scientific">Naganishia liquefaciens</name>
    <dbReference type="NCBI Taxonomy" id="104408"/>
    <lineage>
        <taxon>Eukaryota</taxon>
        <taxon>Fungi</taxon>
        <taxon>Dikarya</taxon>
        <taxon>Basidiomycota</taxon>
        <taxon>Agaricomycotina</taxon>
        <taxon>Tremellomycetes</taxon>
        <taxon>Filobasidiales</taxon>
        <taxon>Filobasidiaceae</taxon>
        <taxon>Naganishia</taxon>
    </lineage>
</organism>
<accession>A0A8H3TTV1</accession>
<evidence type="ECO:0000256" key="1">
    <source>
        <dbReference type="SAM" id="MobiDB-lite"/>
    </source>
</evidence>
<feature type="compositionally biased region" description="Acidic residues" evidence="1">
    <location>
        <begin position="10"/>
        <end position="22"/>
    </location>
</feature>
<sequence length="314" mass="35105">MPNPEQEQVGGEDEDESADEEDERHAHQRTKDSSLRNGKQKRGQEPGNGERAKRRKVGDDNAAFPGRGISKRSNAPVNFKECAGITHQIEETANKLLMGEEDGDDSERNAPASSFIISELLSRVRTLSEYIIQLQKDRPAATRVSIWQEDGTLAIPPYLDLDPSELEGHSEVHGAFVESTIAVVLVILEEKGDLANFEGGGRRLRVFIGDIKTENTYYNARRRLILHREIEEIWGNHWSAKFGWESEDHGVNLLSKIKTLAVEGQRKNMDVSHCATVAIFHKEERIRTSRTKLSGSKAILSLGDIENAIKTSAK</sequence>
<keyword evidence="3" id="KW-1185">Reference proteome</keyword>
<dbReference type="EMBL" id="BLZA01000021">
    <property type="protein sequence ID" value="GHJ87067.1"/>
    <property type="molecule type" value="Genomic_DNA"/>
</dbReference>
<gene>
    <name evidence="2" type="ORF">NliqN6_3469</name>
</gene>
<feature type="compositionally biased region" description="Basic and acidic residues" evidence="1">
    <location>
        <begin position="23"/>
        <end position="34"/>
    </location>
</feature>
<comment type="caution">
    <text evidence="2">The sequence shown here is derived from an EMBL/GenBank/DDBJ whole genome shotgun (WGS) entry which is preliminary data.</text>
</comment>
<name>A0A8H3TTV1_9TREE</name>
<reference evidence="2" key="1">
    <citation type="submission" date="2020-07" db="EMBL/GenBank/DDBJ databases">
        <title>Draft Genome Sequence of a Deep-Sea Yeast, Naganishia (Cryptococcus) liquefaciens strain N6.</title>
        <authorList>
            <person name="Han Y.W."/>
            <person name="Kajitani R."/>
            <person name="Morimoto H."/>
            <person name="Parhat M."/>
            <person name="Tsubouchi H."/>
            <person name="Bakenova O."/>
            <person name="Ogata M."/>
            <person name="Argunhan B."/>
            <person name="Aoki R."/>
            <person name="Kajiwara S."/>
            <person name="Itoh T."/>
            <person name="Iwasaki H."/>
        </authorList>
    </citation>
    <scope>NUCLEOTIDE SEQUENCE</scope>
    <source>
        <strain evidence="2">N6</strain>
    </source>
</reference>
<evidence type="ECO:0000313" key="3">
    <source>
        <dbReference type="Proteomes" id="UP000620104"/>
    </source>
</evidence>
<dbReference type="Proteomes" id="UP000620104">
    <property type="component" value="Unassembled WGS sequence"/>
</dbReference>
<feature type="compositionally biased region" description="Basic and acidic residues" evidence="1">
    <location>
        <begin position="42"/>
        <end position="51"/>
    </location>
</feature>